<dbReference type="InterPro" id="IPR036249">
    <property type="entry name" value="Thioredoxin-like_sf"/>
</dbReference>
<keyword evidence="2 4" id="KW-0575">Peroxidase</keyword>
<keyword evidence="3 4" id="KW-0560">Oxidoreductase</keyword>
<dbReference type="STRING" id="329046.A0A1Y2C352"/>
<dbReference type="Proteomes" id="UP000193642">
    <property type="component" value="Unassembled WGS sequence"/>
</dbReference>
<sequence length="232" mass="25845">MYGKYSAIYAPQAQTAHYVNEEAFCPTLSEDKDSIFVHVTHSSNSICKGRKSDRESANPSPTPSSKVLYMASFYNLKIRSIDGNMIDFSEFQGKVVLITNSSGRGCNSQYGDLESLYRKHGPNGLVILACPCNQFGGQEPGTDSEVSDFVHTKFKVSFPMTTKVNVVGSRMHPVFTHLVQRTGGEPVEWNFVKFLVSRDGLRVERFGPKIHPKEMEGAFRGFCLGNKRGMLQ</sequence>
<evidence type="ECO:0000256" key="4">
    <source>
        <dbReference type="RuleBase" id="RU000499"/>
    </source>
</evidence>
<evidence type="ECO:0000256" key="2">
    <source>
        <dbReference type="ARBA" id="ARBA00022559"/>
    </source>
</evidence>
<accession>A0A1Y2C352</accession>
<dbReference type="CDD" id="cd00340">
    <property type="entry name" value="GSH_Peroxidase"/>
    <property type="match status" value="1"/>
</dbReference>
<dbReference type="AlphaFoldDB" id="A0A1Y2C352"/>
<dbReference type="Pfam" id="PF00255">
    <property type="entry name" value="GSHPx"/>
    <property type="match status" value="1"/>
</dbReference>
<reference evidence="5 6" key="1">
    <citation type="submission" date="2016-07" db="EMBL/GenBank/DDBJ databases">
        <title>Pervasive Adenine N6-methylation of Active Genes in Fungi.</title>
        <authorList>
            <consortium name="DOE Joint Genome Institute"/>
            <person name="Mondo S.J."/>
            <person name="Dannebaum R.O."/>
            <person name="Kuo R.C."/>
            <person name="Labutti K."/>
            <person name="Haridas S."/>
            <person name="Kuo A."/>
            <person name="Salamov A."/>
            <person name="Ahrendt S.R."/>
            <person name="Lipzen A."/>
            <person name="Sullivan W."/>
            <person name="Andreopoulos W.B."/>
            <person name="Clum A."/>
            <person name="Lindquist E."/>
            <person name="Daum C."/>
            <person name="Ramamoorthy G.K."/>
            <person name="Gryganskyi A."/>
            <person name="Culley D."/>
            <person name="Magnuson J.K."/>
            <person name="James T.Y."/>
            <person name="O'Malley M.A."/>
            <person name="Stajich J.E."/>
            <person name="Spatafora J.W."/>
            <person name="Visel A."/>
            <person name="Grigoriev I.V."/>
        </authorList>
    </citation>
    <scope>NUCLEOTIDE SEQUENCE [LARGE SCALE GENOMIC DNA]</scope>
    <source>
        <strain evidence="5 6">JEL800</strain>
    </source>
</reference>
<dbReference type="PANTHER" id="PTHR11592:SF132">
    <property type="entry name" value="GLUTATHIONE PEROXIDASE 7, CHLOROPLASTIC-RELATED"/>
    <property type="match status" value="1"/>
</dbReference>
<dbReference type="PROSITE" id="PS51355">
    <property type="entry name" value="GLUTATHIONE_PEROXID_3"/>
    <property type="match status" value="1"/>
</dbReference>
<protein>
    <recommendedName>
        <fullName evidence="4">Glutathione peroxidase</fullName>
    </recommendedName>
</protein>
<proteinExistence type="inferred from homology"/>
<organism evidence="5 6">
    <name type="scientific">Rhizoclosmatium globosum</name>
    <dbReference type="NCBI Taxonomy" id="329046"/>
    <lineage>
        <taxon>Eukaryota</taxon>
        <taxon>Fungi</taxon>
        <taxon>Fungi incertae sedis</taxon>
        <taxon>Chytridiomycota</taxon>
        <taxon>Chytridiomycota incertae sedis</taxon>
        <taxon>Chytridiomycetes</taxon>
        <taxon>Chytridiales</taxon>
        <taxon>Chytriomycetaceae</taxon>
        <taxon>Rhizoclosmatium</taxon>
    </lineage>
</organism>
<dbReference type="GO" id="GO:0006979">
    <property type="term" value="P:response to oxidative stress"/>
    <property type="evidence" value="ECO:0007669"/>
    <property type="project" value="InterPro"/>
</dbReference>
<dbReference type="PANTHER" id="PTHR11592">
    <property type="entry name" value="GLUTATHIONE PEROXIDASE"/>
    <property type="match status" value="1"/>
</dbReference>
<dbReference type="InterPro" id="IPR000889">
    <property type="entry name" value="Glutathione_peroxidase"/>
</dbReference>
<evidence type="ECO:0000313" key="6">
    <source>
        <dbReference type="Proteomes" id="UP000193642"/>
    </source>
</evidence>
<dbReference type="EMBL" id="MCGO01000032">
    <property type="protein sequence ID" value="ORY41376.1"/>
    <property type="molecule type" value="Genomic_DNA"/>
</dbReference>
<dbReference type="PRINTS" id="PR01011">
    <property type="entry name" value="GLUTPROXDASE"/>
</dbReference>
<dbReference type="Gene3D" id="3.40.30.10">
    <property type="entry name" value="Glutaredoxin"/>
    <property type="match status" value="1"/>
</dbReference>
<dbReference type="GO" id="GO:0004601">
    <property type="term" value="F:peroxidase activity"/>
    <property type="evidence" value="ECO:0007669"/>
    <property type="project" value="UniProtKB-KW"/>
</dbReference>
<dbReference type="SUPFAM" id="SSF52833">
    <property type="entry name" value="Thioredoxin-like"/>
    <property type="match status" value="1"/>
</dbReference>
<evidence type="ECO:0000313" key="5">
    <source>
        <dbReference type="EMBL" id="ORY41376.1"/>
    </source>
</evidence>
<evidence type="ECO:0000256" key="3">
    <source>
        <dbReference type="ARBA" id="ARBA00023002"/>
    </source>
</evidence>
<dbReference type="OrthoDB" id="446890at2759"/>
<name>A0A1Y2C352_9FUNG</name>
<keyword evidence="6" id="KW-1185">Reference proteome</keyword>
<comment type="similarity">
    <text evidence="1 4">Belongs to the glutathione peroxidase family.</text>
</comment>
<comment type="caution">
    <text evidence="5">The sequence shown here is derived from an EMBL/GenBank/DDBJ whole genome shotgun (WGS) entry which is preliminary data.</text>
</comment>
<gene>
    <name evidence="5" type="ORF">BCR33DRAFT_852354</name>
</gene>
<evidence type="ECO:0000256" key="1">
    <source>
        <dbReference type="ARBA" id="ARBA00006926"/>
    </source>
</evidence>